<comment type="caution">
    <text evidence="2">The sequence shown here is derived from an EMBL/GenBank/DDBJ whole genome shotgun (WGS) entry which is preliminary data.</text>
</comment>
<proteinExistence type="predicted"/>
<name>A0AA40F7K8_9PEZI</name>
<organism evidence="2 3">
    <name type="scientific">Schizothecium vesticola</name>
    <dbReference type="NCBI Taxonomy" id="314040"/>
    <lineage>
        <taxon>Eukaryota</taxon>
        <taxon>Fungi</taxon>
        <taxon>Dikarya</taxon>
        <taxon>Ascomycota</taxon>
        <taxon>Pezizomycotina</taxon>
        <taxon>Sordariomycetes</taxon>
        <taxon>Sordariomycetidae</taxon>
        <taxon>Sordariales</taxon>
        <taxon>Schizotheciaceae</taxon>
        <taxon>Schizothecium</taxon>
    </lineage>
</organism>
<evidence type="ECO:0000256" key="1">
    <source>
        <dbReference type="SAM" id="SignalP"/>
    </source>
</evidence>
<dbReference type="AlphaFoldDB" id="A0AA40F7K8"/>
<sequence>MMPTVFLMLPMLLMLSMSWMNGSLGVVILVMDSDALKERISECRDCHGLLASGARQQYTFEKLFVRENHNFQMDKAHTTIGTGKLGIPSALP</sequence>
<dbReference type="Proteomes" id="UP001172155">
    <property type="component" value="Unassembled WGS sequence"/>
</dbReference>
<evidence type="ECO:0008006" key="4">
    <source>
        <dbReference type="Google" id="ProtNLM"/>
    </source>
</evidence>
<feature type="chain" id="PRO_5041351240" description="Secreted protein" evidence="1">
    <location>
        <begin position="26"/>
        <end position="92"/>
    </location>
</feature>
<accession>A0AA40F7K8</accession>
<evidence type="ECO:0000313" key="3">
    <source>
        <dbReference type="Proteomes" id="UP001172155"/>
    </source>
</evidence>
<protein>
    <recommendedName>
        <fullName evidence="4">Secreted protein</fullName>
    </recommendedName>
</protein>
<gene>
    <name evidence="2" type="ORF">B0T18DRAFT_459551</name>
</gene>
<keyword evidence="1" id="KW-0732">Signal</keyword>
<evidence type="ECO:0000313" key="2">
    <source>
        <dbReference type="EMBL" id="KAK0752678.1"/>
    </source>
</evidence>
<keyword evidence="3" id="KW-1185">Reference proteome</keyword>
<feature type="signal peptide" evidence="1">
    <location>
        <begin position="1"/>
        <end position="25"/>
    </location>
</feature>
<dbReference type="EMBL" id="JAUKUD010000002">
    <property type="protein sequence ID" value="KAK0752678.1"/>
    <property type="molecule type" value="Genomic_DNA"/>
</dbReference>
<reference evidence="2" key="1">
    <citation type="submission" date="2023-06" db="EMBL/GenBank/DDBJ databases">
        <title>Genome-scale phylogeny and comparative genomics of the fungal order Sordariales.</title>
        <authorList>
            <consortium name="Lawrence Berkeley National Laboratory"/>
            <person name="Hensen N."/>
            <person name="Bonometti L."/>
            <person name="Westerberg I."/>
            <person name="Brannstrom I.O."/>
            <person name="Guillou S."/>
            <person name="Cros-Aarteil S."/>
            <person name="Calhoun S."/>
            <person name="Haridas S."/>
            <person name="Kuo A."/>
            <person name="Mondo S."/>
            <person name="Pangilinan J."/>
            <person name="Riley R."/>
            <person name="LaButti K."/>
            <person name="Andreopoulos B."/>
            <person name="Lipzen A."/>
            <person name="Chen C."/>
            <person name="Yanf M."/>
            <person name="Daum C."/>
            <person name="Ng V."/>
            <person name="Clum A."/>
            <person name="Steindorff A."/>
            <person name="Ohm R."/>
            <person name="Martin F."/>
            <person name="Silar P."/>
            <person name="Natvig D."/>
            <person name="Lalanne C."/>
            <person name="Gautier V."/>
            <person name="Ament-velasquez S.L."/>
            <person name="Kruys A."/>
            <person name="Hutchinson M.I."/>
            <person name="Powell A.J."/>
            <person name="Barry K."/>
            <person name="Miller A.N."/>
            <person name="Grigoriev I.V."/>
            <person name="Debuchy R."/>
            <person name="Gladieux P."/>
            <person name="Thoren M.H."/>
            <person name="Johannesson H."/>
        </authorList>
    </citation>
    <scope>NUCLEOTIDE SEQUENCE</scope>
    <source>
        <strain evidence="2">SMH3187-1</strain>
    </source>
</reference>